<feature type="compositionally biased region" description="Basic and acidic residues" evidence="6">
    <location>
        <begin position="1"/>
        <end position="10"/>
    </location>
</feature>
<evidence type="ECO:0000313" key="8">
    <source>
        <dbReference type="EMBL" id="CAK9273474.1"/>
    </source>
</evidence>
<comment type="subcellular location">
    <subcellularLocation>
        <location evidence="1">Membrane</location>
        <topology evidence="1">Multi-pass membrane protein</topology>
    </subcellularLocation>
</comment>
<feature type="transmembrane region" description="Helical" evidence="7">
    <location>
        <begin position="241"/>
        <end position="264"/>
    </location>
</feature>
<dbReference type="EMBL" id="OZ020100">
    <property type="protein sequence ID" value="CAK9273474.1"/>
    <property type="molecule type" value="Genomic_DNA"/>
</dbReference>
<sequence length="549" mass="60237">MIPTDLDKHIGYHAPPPPPPPAKHPIKIMKGEDIHHHALEQLPQLAYCINDNPRWAEAIVLGFQHYLTMLGTTVLIPTLIFRNIGGNASDLARVVQSALFVSGINTLIQTVLGSRLPAVMGNSFYFLPVILSIVNSPRIMDIGEPHERFVHAMRATQGALIAGSAVNIVLGFSGLWSIATRFISPIVIAPVTTIVGLGLLEYGFPGVGKCVEIGIPALLIILFISQYLKHFKILHYHFFELFPILFGVAIVWVYATILTVAGAYDHASALGQIHCRTDRSGLVSTAPWVRISYPLQWGAPTFDAGDVFGVMTAALVALVESTGGFYAVSRLAGATPPPPYVISRGIGWQGAGVLLNGFFGTFTGATVAPENVGLIGLTRVGSRRVIQIAALFMLFFSVFGKFGGVFAAIPQPIVAAILCITFGMVVGTGISHLQFANMNMTRNLFVVGFSIFMGLSVPQYFSEFTVRADHGPIHTQQRWFNDILNVFFGSPLIITILVASFLDNTLTRHVTKKDRGMVWTRKFRHFDRDPRNLEFYRLPLGLHRFFPEM</sequence>
<keyword evidence="3 7" id="KW-0812">Transmembrane</keyword>
<evidence type="ECO:0000256" key="5">
    <source>
        <dbReference type="ARBA" id="ARBA00023136"/>
    </source>
</evidence>
<name>A0ABP0X304_9BRYO</name>
<gene>
    <name evidence="8" type="ORF">CSSPJE1EN1_LOCUS18952</name>
</gene>
<dbReference type="PANTHER" id="PTHR11119">
    <property type="entry name" value="XANTHINE-URACIL / VITAMIN C PERMEASE FAMILY MEMBER"/>
    <property type="match status" value="1"/>
</dbReference>
<feature type="transmembrane region" description="Helical" evidence="7">
    <location>
        <begin position="211"/>
        <end position="229"/>
    </location>
</feature>
<evidence type="ECO:0000313" key="9">
    <source>
        <dbReference type="Proteomes" id="UP001497444"/>
    </source>
</evidence>
<dbReference type="Proteomes" id="UP001497444">
    <property type="component" value="Chromosome 5"/>
</dbReference>
<comment type="similarity">
    <text evidence="2">Belongs to the nucleobase:cation symporter-2 (NCS2) (TC 2.A.40) family.</text>
</comment>
<keyword evidence="5 7" id="KW-0472">Membrane</keyword>
<organism evidence="8 9">
    <name type="scientific">Sphagnum jensenii</name>
    <dbReference type="NCBI Taxonomy" id="128206"/>
    <lineage>
        <taxon>Eukaryota</taxon>
        <taxon>Viridiplantae</taxon>
        <taxon>Streptophyta</taxon>
        <taxon>Embryophyta</taxon>
        <taxon>Bryophyta</taxon>
        <taxon>Sphagnophytina</taxon>
        <taxon>Sphagnopsida</taxon>
        <taxon>Sphagnales</taxon>
        <taxon>Sphagnaceae</taxon>
        <taxon>Sphagnum</taxon>
    </lineage>
</organism>
<evidence type="ECO:0000256" key="1">
    <source>
        <dbReference type="ARBA" id="ARBA00004141"/>
    </source>
</evidence>
<evidence type="ECO:0000256" key="4">
    <source>
        <dbReference type="ARBA" id="ARBA00022989"/>
    </source>
</evidence>
<proteinExistence type="inferred from homology"/>
<feature type="transmembrane region" description="Helical" evidence="7">
    <location>
        <begin position="118"/>
        <end position="137"/>
    </location>
</feature>
<feature type="transmembrane region" description="Helical" evidence="7">
    <location>
        <begin position="413"/>
        <end position="431"/>
    </location>
</feature>
<dbReference type="Pfam" id="PF00860">
    <property type="entry name" value="Xan_ur_permease"/>
    <property type="match status" value="1"/>
</dbReference>
<accession>A0ABP0X304</accession>
<feature type="transmembrane region" description="Helical" evidence="7">
    <location>
        <begin position="158"/>
        <end position="176"/>
    </location>
</feature>
<evidence type="ECO:0000256" key="2">
    <source>
        <dbReference type="ARBA" id="ARBA00008821"/>
    </source>
</evidence>
<feature type="transmembrane region" description="Helical" evidence="7">
    <location>
        <begin position="483"/>
        <end position="502"/>
    </location>
</feature>
<evidence type="ECO:0000256" key="6">
    <source>
        <dbReference type="SAM" id="MobiDB-lite"/>
    </source>
</evidence>
<keyword evidence="9" id="KW-1185">Reference proteome</keyword>
<evidence type="ECO:0000256" key="7">
    <source>
        <dbReference type="SAM" id="Phobius"/>
    </source>
</evidence>
<feature type="transmembrane region" description="Helical" evidence="7">
    <location>
        <begin position="94"/>
        <end position="112"/>
    </location>
</feature>
<feature type="region of interest" description="Disordered" evidence="6">
    <location>
        <begin position="1"/>
        <end position="21"/>
    </location>
</feature>
<feature type="transmembrane region" description="Helical" evidence="7">
    <location>
        <begin position="63"/>
        <end position="82"/>
    </location>
</feature>
<feature type="transmembrane region" description="Helical" evidence="7">
    <location>
        <begin position="443"/>
        <end position="461"/>
    </location>
</feature>
<feature type="transmembrane region" description="Helical" evidence="7">
    <location>
        <begin position="385"/>
        <end position="407"/>
    </location>
</feature>
<protein>
    <submittedName>
        <fullName evidence="8">Uncharacterized protein</fullName>
    </submittedName>
</protein>
<evidence type="ECO:0000256" key="3">
    <source>
        <dbReference type="ARBA" id="ARBA00022692"/>
    </source>
</evidence>
<dbReference type="InterPro" id="IPR006043">
    <property type="entry name" value="NCS2"/>
</dbReference>
<feature type="transmembrane region" description="Helical" evidence="7">
    <location>
        <begin position="182"/>
        <end position="204"/>
    </location>
</feature>
<reference evidence="8" key="1">
    <citation type="submission" date="2024-02" db="EMBL/GenBank/DDBJ databases">
        <authorList>
            <consortium name="ELIXIR-Norway"/>
            <consortium name="Elixir Norway"/>
        </authorList>
    </citation>
    <scope>NUCLEOTIDE SEQUENCE</scope>
</reference>
<keyword evidence="4 7" id="KW-1133">Transmembrane helix</keyword>